<dbReference type="SUPFAM" id="SSF47616">
    <property type="entry name" value="GST C-terminal domain-like"/>
    <property type="match status" value="1"/>
</dbReference>
<organism evidence="4 5">
    <name type="scientific">Sphingomonas humi</name>
    <dbReference type="NCBI Taxonomy" id="335630"/>
    <lineage>
        <taxon>Bacteria</taxon>
        <taxon>Pseudomonadati</taxon>
        <taxon>Pseudomonadota</taxon>
        <taxon>Alphaproteobacteria</taxon>
        <taxon>Sphingomonadales</taxon>
        <taxon>Sphingomonadaceae</taxon>
        <taxon>Sphingomonas</taxon>
    </lineage>
</organism>
<feature type="domain" description="GST N-terminal" evidence="2">
    <location>
        <begin position="14"/>
        <end position="90"/>
    </location>
</feature>
<dbReference type="PANTHER" id="PTHR44051:SF8">
    <property type="entry name" value="GLUTATHIONE S-TRANSFERASE GSTA"/>
    <property type="match status" value="1"/>
</dbReference>
<dbReference type="InterPro" id="IPR004045">
    <property type="entry name" value="Glutathione_S-Trfase_N"/>
</dbReference>
<dbReference type="EMBL" id="BAAAZD010000001">
    <property type="protein sequence ID" value="GAA3997739.1"/>
    <property type="molecule type" value="Genomic_DNA"/>
</dbReference>
<evidence type="ECO:0000313" key="4">
    <source>
        <dbReference type="EMBL" id="GAA3997739.1"/>
    </source>
</evidence>
<dbReference type="SFLD" id="SFLDS00019">
    <property type="entry name" value="Glutathione_Transferase_(cytos"/>
    <property type="match status" value="1"/>
</dbReference>
<accession>A0ABP7RI15</accession>
<keyword evidence="5" id="KW-1185">Reference proteome</keyword>
<dbReference type="Gene3D" id="3.40.30.10">
    <property type="entry name" value="Glutaredoxin"/>
    <property type="match status" value="1"/>
</dbReference>
<dbReference type="CDD" id="cd03207">
    <property type="entry name" value="GST_C_8"/>
    <property type="match status" value="1"/>
</dbReference>
<gene>
    <name evidence="4" type="ORF">GCM10022211_04070</name>
</gene>
<dbReference type="SFLD" id="SFLDG00358">
    <property type="entry name" value="Main_(cytGST)"/>
    <property type="match status" value="1"/>
</dbReference>
<dbReference type="PANTHER" id="PTHR44051">
    <property type="entry name" value="GLUTATHIONE S-TRANSFERASE-RELATED"/>
    <property type="match status" value="1"/>
</dbReference>
<dbReference type="Pfam" id="PF02798">
    <property type="entry name" value="GST_N"/>
    <property type="match status" value="1"/>
</dbReference>
<proteinExistence type="inferred from homology"/>
<dbReference type="Proteomes" id="UP001501310">
    <property type="component" value="Unassembled WGS sequence"/>
</dbReference>
<evidence type="ECO:0000313" key="5">
    <source>
        <dbReference type="Proteomes" id="UP001501310"/>
    </source>
</evidence>
<comment type="caution">
    <text evidence="4">The sequence shown here is derived from an EMBL/GenBank/DDBJ whole genome shotgun (WGS) entry which is preliminary data.</text>
</comment>
<evidence type="ECO:0000256" key="1">
    <source>
        <dbReference type="RuleBase" id="RU003494"/>
    </source>
</evidence>
<comment type="similarity">
    <text evidence="1">Belongs to the GST superfamily.</text>
</comment>
<dbReference type="InterPro" id="IPR004046">
    <property type="entry name" value="GST_C"/>
</dbReference>
<dbReference type="SUPFAM" id="SSF52833">
    <property type="entry name" value="Thioredoxin-like"/>
    <property type="match status" value="1"/>
</dbReference>
<dbReference type="RefSeq" id="WP_344708496.1">
    <property type="nucleotide sequence ID" value="NZ_BAAAZD010000001.1"/>
</dbReference>
<dbReference type="PROSITE" id="PS50404">
    <property type="entry name" value="GST_NTER"/>
    <property type="match status" value="1"/>
</dbReference>
<dbReference type="PROSITE" id="PS50405">
    <property type="entry name" value="GST_CTER"/>
    <property type="match status" value="1"/>
</dbReference>
<dbReference type="InterPro" id="IPR036249">
    <property type="entry name" value="Thioredoxin-like_sf"/>
</dbReference>
<protein>
    <submittedName>
        <fullName evidence="4">Glutathione S-transferase family protein</fullName>
    </submittedName>
</protein>
<reference evidence="5" key="1">
    <citation type="journal article" date="2019" name="Int. J. Syst. Evol. Microbiol.">
        <title>The Global Catalogue of Microorganisms (GCM) 10K type strain sequencing project: providing services to taxonomists for standard genome sequencing and annotation.</title>
        <authorList>
            <consortium name="The Broad Institute Genomics Platform"/>
            <consortium name="The Broad Institute Genome Sequencing Center for Infectious Disease"/>
            <person name="Wu L."/>
            <person name="Ma J."/>
        </authorList>
    </citation>
    <scope>NUCLEOTIDE SEQUENCE [LARGE SCALE GENOMIC DNA]</scope>
    <source>
        <strain evidence="5">JCM 16603</strain>
    </source>
</reference>
<dbReference type="CDD" id="cd03046">
    <property type="entry name" value="GST_N_GTT1_like"/>
    <property type="match status" value="1"/>
</dbReference>
<feature type="domain" description="GST C-terminal" evidence="3">
    <location>
        <begin position="93"/>
        <end position="224"/>
    </location>
</feature>
<dbReference type="InterPro" id="IPR010987">
    <property type="entry name" value="Glutathione-S-Trfase_C-like"/>
</dbReference>
<evidence type="ECO:0000259" key="2">
    <source>
        <dbReference type="PROSITE" id="PS50404"/>
    </source>
</evidence>
<dbReference type="Gene3D" id="1.20.1050.10">
    <property type="match status" value="1"/>
</dbReference>
<dbReference type="InterPro" id="IPR040079">
    <property type="entry name" value="Glutathione_S-Trfase"/>
</dbReference>
<dbReference type="InterPro" id="IPR036282">
    <property type="entry name" value="Glutathione-S-Trfase_C_sf"/>
</dbReference>
<dbReference type="Pfam" id="PF00043">
    <property type="entry name" value="GST_C"/>
    <property type="match status" value="1"/>
</dbReference>
<evidence type="ECO:0000259" key="3">
    <source>
        <dbReference type="PROSITE" id="PS50405"/>
    </source>
</evidence>
<name>A0ABP7RI15_9SPHN</name>
<sequence>MPLVDQAPIQITTFGWVPPFARGQVRDLRVRWALEEIGLDYCVRTVGPVPPGYEREQPFCQVPAYREGDLQLFESGAIVQHIGEKDERLLPRDSVARARAIQWTYSALNSVEPYVMALAALDAFYPGEEWARLRKPSAREELGKRFSRVADWLGDNQWLEGDRFTIGDLMMIAVLRIMGDEGGPVAEHPALDAYRARGLARPAFQRALADQLALYADKPKGEAA</sequence>